<dbReference type="PANTHER" id="PTHR45125">
    <property type="entry name" value="F21J9.4-RELATED"/>
    <property type="match status" value="1"/>
</dbReference>
<sequence>MVTKEFNVGTLVGKARKGKAFVVEEDKQVCRFVLHVSQDIITRNGQKNQVFWEQIAMHYNNNCLTFYEEHLARSLEIKWGFIKHDVAKFCGNYQNIISLNESGKNFVGTIKL</sequence>
<proteinExistence type="predicted"/>
<gene>
    <name evidence="1" type="ORF">CSSPJE1EN1_LOCUS25366</name>
</gene>
<comment type="caution">
    <text evidence="1">The sequence shown here is derived from an EMBL/GenBank/DDBJ whole genome shotgun (WGS) entry which is preliminary data.</text>
</comment>
<organism evidence="1 2">
    <name type="scientific">Sphagnum jensenii</name>
    <dbReference type="NCBI Taxonomy" id="128206"/>
    <lineage>
        <taxon>Eukaryota</taxon>
        <taxon>Viridiplantae</taxon>
        <taxon>Streptophyta</taxon>
        <taxon>Embryophyta</taxon>
        <taxon>Bryophyta</taxon>
        <taxon>Sphagnophytina</taxon>
        <taxon>Sphagnopsida</taxon>
        <taxon>Sphagnales</taxon>
        <taxon>Sphagnaceae</taxon>
        <taxon>Sphagnum</taxon>
    </lineage>
</organism>
<dbReference type="PANTHER" id="PTHR45125:SF3">
    <property type="entry name" value="NO-APICAL-MERISTEM-ASSOCIATED CARBOXY-TERMINAL DOMAIN PROTEIN"/>
    <property type="match status" value="1"/>
</dbReference>
<name>A0ABP0V7U0_9BRYO</name>
<reference evidence="1" key="1">
    <citation type="submission" date="2024-02" db="EMBL/GenBank/DDBJ databases">
        <authorList>
            <consortium name="ELIXIR-Norway"/>
            <consortium name="Elixir Norway"/>
        </authorList>
    </citation>
    <scope>NUCLEOTIDE SEQUENCE</scope>
</reference>
<dbReference type="EMBL" id="CAXAQS010000079">
    <property type="protein sequence ID" value="CAK9249988.1"/>
    <property type="molecule type" value="Genomic_DNA"/>
</dbReference>
<evidence type="ECO:0000313" key="1">
    <source>
        <dbReference type="EMBL" id="CAK9249988.1"/>
    </source>
</evidence>
<dbReference type="Proteomes" id="UP001497444">
    <property type="component" value="Unassembled WGS sequence"/>
</dbReference>
<protein>
    <submittedName>
        <fullName evidence="1">Uncharacterized protein</fullName>
    </submittedName>
</protein>
<keyword evidence="2" id="KW-1185">Reference proteome</keyword>
<evidence type="ECO:0000313" key="2">
    <source>
        <dbReference type="Proteomes" id="UP001497444"/>
    </source>
</evidence>
<accession>A0ABP0V7U0</accession>